<feature type="signal peptide" evidence="1">
    <location>
        <begin position="1"/>
        <end position="29"/>
    </location>
</feature>
<sequence>MSFPHAFRPARRLWGALTLLSFTPLTARAQTKTERPAYSVAAEADAISFFIGGYSGIVNLTLRNGFQIAVGTGSYDVPRFLTEGDKNNDVAEWQARSTSVQVMRVGYRFRGPMRSGPALAAVVLNQNWRLRSESLGGETRFRPLSVGLSGGYYAKFGKHFYVYPTAAFTRNHVVSGSPSLHGVAYTVEKFGPNASIHAGWEWGR</sequence>
<dbReference type="AlphaFoldDB" id="A0A3D4V7A4"/>
<evidence type="ECO:0000313" key="3">
    <source>
        <dbReference type="Proteomes" id="UP000264071"/>
    </source>
</evidence>
<keyword evidence="1" id="KW-0732">Signal</keyword>
<gene>
    <name evidence="2" type="ORF">DGD08_05335</name>
</gene>
<feature type="chain" id="PRO_5017662048" description="Outer membrane protein beta-barrel domain-containing protein" evidence="1">
    <location>
        <begin position="30"/>
        <end position="204"/>
    </location>
</feature>
<name>A0A3D4V7A4_9BACT</name>
<dbReference type="EMBL" id="DPIY01000006">
    <property type="protein sequence ID" value="HCT56622.1"/>
    <property type="molecule type" value="Genomic_DNA"/>
</dbReference>
<organism evidence="2 3">
    <name type="scientific">Gemmatimonas aurantiaca</name>
    <dbReference type="NCBI Taxonomy" id="173480"/>
    <lineage>
        <taxon>Bacteria</taxon>
        <taxon>Pseudomonadati</taxon>
        <taxon>Gemmatimonadota</taxon>
        <taxon>Gemmatimonadia</taxon>
        <taxon>Gemmatimonadales</taxon>
        <taxon>Gemmatimonadaceae</taxon>
        <taxon>Gemmatimonas</taxon>
    </lineage>
</organism>
<dbReference type="Proteomes" id="UP000264071">
    <property type="component" value="Unassembled WGS sequence"/>
</dbReference>
<evidence type="ECO:0008006" key="4">
    <source>
        <dbReference type="Google" id="ProtNLM"/>
    </source>
</evidence>
<accession>A0A3D4V7A4</accession>
<evidence type="ECO:0000313" key="2">
    <source>
        <dbReference type="EMBL" id="HCT56622.1"/>
    </source>
</evidence>
<reference evidence="2 3" key="1">
    <citation type="journal article" date="2018" name="Nat. Biotechnol.">
        <title>A standardized bacterial taxonomy based on genome phylogeny substantially revises the tree of life.</title>
        <authorList>
            <person name="Parks D.H."/>
            <person name="Chuvochina M."/>
            <person name="Waite D.W."/>
            <person name="Rinke C."/>
            <person name="Skarshewski A."/>
            <person name="Chaumeil P.A."/>
            <person name="Hugenholtz P."/>
        </authorList>
    </citation>
    <scope>NUCLEOTIDE SEQUENCE [LARGE SCALE GENOMIC DNA]</scope>
    <source>
        <strain evidence="2">UBA8844</strain>
    </source>
</reference>
<comment type="caution">
    <text evidence="2">The sequence shown here is derived from an EMBL/GenBank/DDBJ whole genome shotgun (WGS) entry which is preliminary data.</text>
</comment>
<evidence type="ECO:0000256" key="1">
    <source>
        <dbReference type="SAM" id="SignalP"/>
    </source>
</evidence>
<proteinExistence type="predicted"/>
<protein>
    <recommendedName>
        <fullName evidence="4">Outer membrane protein beta-barrel domain-containing protein</fullName>
    </recommendedName>
</protein>